<dbReference type="Pfam" id="PF14291">
    <property type="entry name" value="DUF4371"/>
    <property type="match status" value="1"/>
</dbReference>
<organism evidence="3 4">
    <name type="scientific">Aegilops tauschii subsp. strangulata</name>
    <name type="common">Goatgrass</name>
    <dbReference type="NCBI Taxonomy" id="200361"/>
    <lineage>
        <taxon>Eukaryota</taxon>
        <taxon>Viridiplantae</taxon>
        <taxon>Streptophyta</taxon>
        <taxon>Embryophyta</taxon>
        <taxon>Tracheophyta</taxon>
        <taxon>Spermatophyta</taxon>
        <taxon>Magnoliopsida</taxon>
        <taxon>Liliopsida</taxon>
        <taxon>Poales</taxon>
        <taxon>Poaceae</taxon>
        <taxon>BOP clade</taxon>
        <taxon>Pooideae</taxon>
        <taxon>Triticodae</taxon>
        <taxon>Triticeae</taxon>
        <taxon>Triticinae</taxon>
        <taxon>Aegilops</taxon>
    </lineage>
</organism>
<accession>A0A452ZJK5</accession>
<evidence type="ECO:0000313" key="4">
    <source>
        <dbReference type="Proteomes" id="UP000015105"/>
    </source>
</evidence>
<dbReference type="AlphaFoldDB" id="A0A452ZJK5"/>
<name>A0A452ZJK5_AEGTS</name>
<proteinExistence type="predicted"/>
<keyword evidence="4" id="KW-1185">Reference proteome</keyword>
<dbReference type="EnsemblPlants" id="AET1Gv20804300.2">
    <property type="protein sequence ID" value="AET1Gv20804300.2"/>
    <property type="gene ID" value="AET1Gv20804300"/>
</dbReference>
<dbReference type="PANTHER" id="PTHR11697:SF230">
    <property type="entry name" value="ZINC FINGER, MYM DOMAIN CONTAINING 1"/>
    <property type="match status" value="1"/>
</dbReference>
<feature type="domain" description="DUF4371" evidence="2">
    <location>
        <begin position="6"/>
        <end position="174"/>
    </location>
</feature>
<reference evidence="4" key="1">
    <citation type="journal article" date="2014" name="Science">
        <title>Ancient hybridizations among the ancestral genomes of bread wheat.</title>
        <authorList>
            <consortium name="International Wheat Genome Sequencing Consortium,"/>
            <person name="Marcussen T."/>
            <person name="Sandve S.R."/>
            <person name="Heier L."/>
            <person name="Spannagl M."/>
            <person name="Pfeifer M."/>
            <person name="Jakobsen K.S."/>
            <person name="Wulff B.B."/>
            <person name="Steuernagel B."/>
            <person name="Mayer K.F."/>
            <person name="Olsen O.A."/>
        </authorList>
    </citation>
    <scope>NUCLEOTIDE SEQUENCE [LARGE SCALE GENOMIC DNA]</scope>
    <source>
        <strain evidence="4">cv. AL8/78</strain>
    </source>
</reference>
<evidence type="ECO:0000259" key="2">
    <source>
        <dbReference type="Pfam" id="PF14291"/>
    </source>
</evidence>
<feature type="signal peptide" evidence="1">
    <location>
        <begin position="1"/>
        <end position="18"/>
    </location>
</feature>
<reference evidence="3" key="5">
    <citation type="journal article" date="2021" name="G3 (Bethesda)">
        <title>Aegilops tauschii genome assembly Aet v5.0 features greater sequence contiguity and improved annotation.</title>
        <authorList>
            <person name="Wang L."/>
            <person name="Zhu T."/>
            <person name="Rodriguez J.C."/>
            <person name="Deal K.R."/>
            <person name="Dubcovsky J."/>
            <person name="McGuire P.E."/>
            <person name="Lux T."/>
            <person name="Spannagl M."/>
            <person name="Mayer K.F.X."/>
            <person name="Baldrich P."/>
            <person name="Meyers B.C."/>
            <person name="Huo N."/>
            <person name="Gu Y.Q."/>
            <person name="Zhou H."/>
            <person name="Devos K.M."/>
            <person name="Bennetzen J.L."/>
            <person name="Unver T."/>
            <person name="Budak H."/>
            <person name="Gulick P.J."/>
            <person name="Galiba G."/>
            <person name="Kalapos B."/>
            <person name="Nelson D.R."/>
            <person name="Li P."/>
            <person name="You F.M."/>
            <person name="Luo M.C."/>
            <person name="Dvorak J."/>
        </authorList>
    </citation>
    <scope>NUCLEOTIDE SEQUENCE [LARGE SCALE GENOMIC DNA]</scope>
    <source>
        <strain evidence="3">cv. AL8/78</strain>
    </source>
</reference>
<dbReference type="Gramene" id="AET1Gv20804300.2">
    <property type="protein sequence ID" value="AET1Gv20804300.2"/>
    <property type="gene ID" value="AET1Gv20804300"/>
</dbReference>
<dbReference type="Proteomes" id="UP000015105">
    <property type="component" value="Chromosome 1D"/>
</dbReference>
<reference evidence="4" key="2">
    <citation type="journal article" date="2017" name="Nat. Plants">
        <title>The Aegilops tauschii genome reveals multiple impacts of transposons.</title>
        <authorList>
            <person name="Zhao G."/>
            <person name="Zou C."/>
            <person name="Li K."/>
            <person name="Wang K."/>
            <person name="Li T."/>
            <person name="Gao L."/>
            <person name="Zhang X."/>
            <person name="Wang H."/>
            <person name="Yang Z."/>
            <person name="Liu X."/>
            <person name="Jiang W."/>
            <person name="Mao L."/>
            <person name="Kong X."/>
            <person name="Jiao Y."/>
            <person name="Jia J."/>
        </authorList>
    </citation>
    <scope>NUCLEOTIDE SEQUENCE [LARGE SCALE GENOMIC DNA]</scope>
    <source>
        <strain evidence="4">cv. AL8/78</strain>
    </source>
</reference>
<dbReference type="InterPro" id="IPR025398">
    <property type="entry name" value="DUF4371"/>
</dbReference>
<dbReference type="InterPro" id="IPR012337">
    <property type="entry name" value="RNaseH-like_sf"/>
</dbReference>
<reference evidence="3" key="3">
    <citation type="journal article" date="2017" name="Nature">
        <title>Genome sequence of the progenitor of the wheat D genome Aegilops tauschii.</title>
        <authorList>
            <person name="Luo M.C."/>
            <person name="Gu Y.Q."/>
            <person name="Puiu D."/>
            <person name="Wang H."/>
            <person name="Twardziok S.O."/>
            <person name="Deal K.R."/>
            <person name="Huo N."/>
            <person name="Zhu T."/>
            <person name="Wang L."/>
            <person name="Wang Y."/>
            <person name="McGuire P.E."/>
            <person name="Liu S."/>
            <person name="Long H."/>
            <person name="Ramasamy R.K."/>
            <person name="Rodriguez J.C."/>
            <person name="Van S.L."/>
            <person name="Yuan L."/>
            <person name="Wang Z."/>
            <person name="Xia Z."/>
            <person name="Xiao L."/>
            <person name="Anderson O.D."/>
            <person name="Ouyang S."/>
            <person name="Liang Y."/>
            <person name="Zimin A.V."/>
            <person name="Pertea G."/>
            <person name="Qi P."/>
            <person name="Bennetzen J.L."/>
            <person name="Dai X."/>
            <person name="Dawson M.W."/>
            <person name="Muller H.G."/>
            <person name="Kugler K."/>
            <person name="Rivarola-Duarte L."/>
            <person name="Spannagl M."/>
            <person name="Mayer K.F.X."/>
            <person name="Lu F.H."/>
            <person name="Bevan M.W."/>
            <person name="Leroy P."/>
            <person name="Li P."/>
            <person name="You F.M."/>
            <person name="Sun Q."/>
            <person name="Liu Z."/>
            <person name="Lyons E."/>
            <person name="Wicker T."/>
            <person name="Salzberg S.L."/>
            <person name="Devos K.M."/>
            <person name="Dvorak J."/>
        </authorList>
    </citation>
    <scope>NUCLEOTIDE SEQUENCE [LARGE SCALE GENOMIC DNA]</scope>
    <source>
        <strain evidence="3">cv. AL8/78</strain>
    </source>
</reference>
<feature type="chain" id="PRO_5019129515" description="DUF4371 domain-containing protein" evidence="1">
    <location>
        <begin position="19"/>
        <end position="424"/>
    </location>
</feature>
<keyword evidence="1" id="KW-0732">Signal</keyword>
<dbReference type="SUPFAM" id="SSF53098">
    <property type="entry name" value="Ribonuclease H-like"/>
    <property type="match status" value="1"/>
</dbReference>
<reference evidence="3" key="4">
    <citation type="submission" date="2019-03" db="UniProtKB">
        <authorList>
            <consortium name="EnsemblPlants"/>
        </authorList>
    </citation>
    <scope>IDENTIFICATION</scope>
</reference>
<protein>
    <recommendedName>
        <fullName evidence="2">DUF4371 domain-containing protein</fullName>
    </recommendedName>
</protein>
<evidence type="ECO:0000313" key="3">
    <source>
        <dbReference type="EnsemblPlants" id="AET1Gv20804300.2"/>
    </source>
</evidence>
<dbReference type="InterPro" id="IPR055298">
    <property type="entry name" value="AtLOH3-like"/>
</dbReference>
<dbReference type="PANTHER" id="PTHR11697">
    <property type="entry name" value="GENERAL TRANSCRIPTION FACTOR 2-RELATED ZINC FINGER PROTEIN"/>
    <property type="match status" value="1"/>
</dbReference>
<sequence>MTFFLVDFIRWLTFQACACRGHDESLGSSNQVNFLHLVRFLASYSKEVNAVVLENAPRNAKYTSHTVQLEILTLLSSRVKEKIRDEIGTSKFFIMVDEARDESKKEQMALVLRFPSTEGFIQERFLDVIHVTDTTALTLKKAICKVLSDNNLNVQDIRGQGYDRASNMRGEWNGLKALILNDCPYAYYVHCMAHQLQLALVAASREVHDVHNFFQNANFIINVVSASTKRNDELLANKAAEIARKIELGELDTGKGQNQIGTLQRPGDTRWSSHFKSIQSLQKMFGATVEVLRSIANDRAASKYSRGDAVGALKIIMSFDFVFILHLMEKIMKITDVLCQTLQKKSLDILNALDLVSTTKVLLGKLREDGWDPLLQEVQSFCLKHEIDIPDLNSRYVDVTKSRNKHDNTLLHYITTKQMCSMLP</sequence>
<evidence type="ECO:0000256" key="1">
    <source>
        <dbReference type="SAM" id="SignalP"/>
    </source>
</evidence>